<sequence length="522" mass="56289">MSNDPGRLTQSDFRKLLQTPGGPSSGATGDEERAGRKRAGVLGGRKQLHKAAKLTAEVPAAVQPTSALTRKRGHRPNKTDDNGPTNMYRDRAAERRQGTGDVEEDLVLGAGVEAYERSKFLGGDTEHTHLVKGLDFLLLDRVRAQGPVSAQLDSELEQLLEQSENQQEQKHDGKMEAAAAYGLGAVTALGEGVLGAVQRMSERQADGLGLVKANEVFLPGRMYFEFDLRSTTTTTRIRSQEEVARIAGSSGSVATAAIQEGDRVVLAKVISAIAASRQRRRDAREHQQELLQEEFENPSPAPEPSVTAGENPSMAEDNSDGDIFAEAGVDYQVTIGDISHCVAGPAPDNDDDDGGYAVTAPYPESDSEFGVTEPYPEYDSEFGVTALYPGFIDDDMAVAAPYPGLADSGDKEEGVNALYLKSPSNSRPSKRPHTGLSAETDSDGEADMRLFSEARLRFKEETSDMLQHNAPSASSSSKRPSKASSTGVSNSEWQKTRKIMKQKYGIDITADKNFPEQGKANH</sequence>
<comment type="caution">
    <text evidence="1">The sequence shown here is derived from an EMBL/GenBank/DDBJ whole genome shotgun (WGS) entry which is preliminary data.</text>
</comment>
<organism evidence="1 2">
    <name type="scientific">Kickxella alabastrina</name>
    <dbReference type="NCBI Taxonomy" id="61397"/>
    <lineage>
        <taxon>Eukaryota</taxon>
        <taxon>Fungi</taxon>
        <taxon>Fungi incertae sedis</taxon>
        <taxon>Zoopagomycota</taxon>
        <taxon>Kickxellomycotina</taxon>
        <taxon>Kickxellomycetes</taxon>
        <taxon>Kickxellales</taxon>
        <taxon>Kickxellaceae</taxon>
        <taxon>Kickxella</taxon>
    </lineage>
</organism>
<keyword evidence="2" id="KW-1185">Reference proteome</keyword>
<accession>A0ACC1IKP0</accession>
<dbReference type="EMBL" id="JANBPG010000748">
    <property type="protein sequence ID" value="KAJ1894035.1"/>
    <property type="molecule type" value="Genomic_DNA"/>
</dbReference>
<protein>
    <submittedName>
        <fullName evidence="1">Uncharacterized protein</fullName>
    </submittedName>
</protein>
<proteinExistence type="predicted"/>
<name>A0ACC1IKP0_9FUNG</name>
<evidence type="ECO:0000313" key="2">
    <source>
        <dbReference type="Proteomes" id="UP001150581"/>
    </source>
</evidence>
<evidence type="ECO:0000313" key="1">
    <source>
        <dbReference type="EMBL" id="KAJ1894035.1"/>
    </source>
</evidence>
<gene>
    <name evidence="1" type="ORF">LPJ66_005418</name>
</gene>
<dbReference type="Proteomes" id="UP001150581">
    <property type="component" value="Unassembled WGS sequence"/>
</dbReference>
<reference evidence="1" key="1">
    <citation type="submission" date="2022-07" db="EMBL/GenBank/DDBJ databases">
        <title>Phylogenomic reconstructions and comparative analyses of Kickxellomycotina fungi.</title>
        <authorList>
            <person name="Reynolds N.K."/>
            <person name="Stajich J.E."/>
            <person name="Barry K."/>
            <person name="Grigoriev I.V."/>
            <person name="Crous P."/>
            <person name="Smith M.E."/>
        </authorList>
    </citation>
    <scope>NUCLEOTIDE SEQUENCE</scope>
    <source>
        <strain evidence="1">Benny 63K</strain>
    </source>
</reference>